<comment type="similarity">
    <text evidence="2">Belongs to the FUN14 family.</text>
</comment>
<gene>
    <name evidence="7" type="ORF">D6D01_01203</name>
</gene>
<dbReference type="GO" id="GO:0016020">
    <property type="term" value="C:membrane"/>
    <property type="evidence" value="ECO:0007669"/>
    <property type="project" value="UniProtKB-SubCell"/>
</dbReference>
<evidence type="ECO:0000256" key="6">
    <source>
        <dbReference type="SAM" id="Phobius"/>
    </source>
</evidence>
<evidence type="ECO:0000256" key="5">
    <source>
        <dbReference type="ARBA" id="ARBA00023136"/>
    </source>
</evidence>
<reference evidence="7 8" key="1">
    <citation type="submission" date="2018-10" db="EMBL/GenBank/DDBJ databases">
        <title>Fifty Aureobasidium pullulans genomes reveal a recombining polyextremotolerant generalist.</title>
        <authorList>
            <person name="Gostincar C."/>
            <person name="Turk M."/>
            <person name="Zajc J."/>
            <person name="Gunde-Cimerman N."/>
        </authorList>
    </citation>
    <scope>NUCLEOTIDE SEQUENCE [LARGE SCALE GENOMIC DNA]</scope>
    <source>
        <strain evidence="7 8">EXF-6604</strain>
    </source>
</reference>
<feature type="transmembrane region" description="Helical" evidence="6">
    <location>
        <begin position="168"/>
        <end position="185"/>
    </location>
</feature>
<dbReference type="EMBL" id="QZBD01000020">
    <property type="protein sequence ID" value="THY35531.1"/>
    <property type="molecule type" value="Genomic_DNA"/>
</dbReference>
<evidence type="ECO:0000313" key="7">
    <source>
        <dbReference type="EMBL" id="THY35531.1"/>
    </source>
</evidence>
<sequence>HSTPKQNTLHTNSSDSIRNTQVTQISSHLAFEKMSFLLQSRPLGIGLGLSAAFTAHSLLTPRRSLISYCDASPAALSSYTSNAKTPVVNRRGGLNPAAVRQISSGSIAGVLGGMAVSLFSKPLALLIGLLIVGVQFAESQLGISLIPYNRMQRYVKSIDLRSMMQDNVAFKLAFGSTFALTGFAQL</sequence>
<proteinExistence type="inferred from homology"/>
<evidence type="ECO:0000256" key="3">
    <source>
        <dbReference type="ARBA" id="ARBA00022692"/>
    </source>
</evidence>
<organism evidence="7 8">
    <name type="scientific">Aureobasidium pullulans</name>
    <name type="common">Black yeast</name>
    <name type="synonym">Pullularia pullulans</name>
    <dbReference type="NCBI Taxonomy" id="5580"/>
    <lineage>
        <taxon>Eukaryota</taxon>
        <taxon>Fungi</taxon>
        <taxon>Dikarya</taxon>
        <taxon>Ascomycota</taxon>
        <taxon>Pezizomycotina</taxon>
        <taxon>Dothideomycetes</taxon>
        <taxon>Dothideomycetidae</taxon>
        <taxon>Dothideales</taxon>
        <taxon>Saccotheciaceae</taxon>
        <taxon>Aureobasidium</taxon>
    </lineage>
</organism>
<keyword evidence="5 6" id="KW-0472">Membrane</keyword>
<evidence type="ECO:0000256" key="4">
    <source>
        <dbReference type="ARBA" id="ARBA00022989"/>
    </source>
</evidence>
<name>A0A4S9LZM8_AURPU</name>
<dbReference type="Proteomes" id="UP000306584">
    <property type="component" value="Unassembled WGS sequence"/>
</dbReference>
<dbReference type="InterPro" id="IPR007014">
    <property type="entry name" value="FUN14"/>
</dbReference>
<accession>A0A4S9LZM8</accession>
<feature type="transmembrane region" description="Helical" evidence="6">
    <location>
        <begin position="98"/>
        <end position="119"/>
    </location>
</feature>
<dbReference type="AlphaFoldDB" id="A0A4S9LZM8"/>
<keyword evidence="3 6" id="KW-0812">Transmembrane</keyword>
<evidence type="ECO:0000256" key="2">
    <source>
        <dbReference type="ARBA" id="ARBA00009160"/>
    </source>
</evidence>
<feature type="non-terminal residue" evidence="7">
    <location>
        <position position="1"/>
    </location>
</feature>
<comment type="subcellular location">
    <subcellularLocation>
        <location evidence="1">Membrane</location>
    </subcellularLocation>
</comment>
<evidence type="ECO:0008006" key="9">
    <source>
        <dbReference type="Google" id="ProtNLM"/>
    </source>
</evidence>
<evidence type="ECO:0000256" key="1">
    <source>
        <dbReference type="ARBA" id="ARBA00004370"/>
    </source>
</evidence>
<feature type="transmembrane region" description="Helical" evidence="6">
    <location>
        <begin position="125"/>
        <end position="148"/>
    </location>
</feature>
<comment type="caution">
    <text evidence="7">The sequence shown here is derived from an EMBL/GenBank/DDBJ whole genome shotgun (WGS) entry which is preliminary data.</text>
</comment>
<dbReference type="Pfam" id="PF04930">
    <property type="entry name" value="FUN14"/>
    <property type="match status" value="1"/>
</dbReference>
<evidence type="ECO:0000313" key="8">
    <source>
        <dbReference type="Proteomes" id="UP000306584"/>
    </source>
</evidence>
<protein>
    <recommendedName>
        <fullName evidence="9">FUN14-domain-containing protein</fullName>
    </recommendedName>
</protein>
<keyword evidence="4 6" id="KW-1133">Transmembrane helix</keyword>